<sequence length="299" mass="33273">MGTGLEPPELRRFIAHSETMVSPKSIAALYGRAEMLARMPRRVQQWVVSHAPGDDDIGFVVEPYCFFLSYEITDPEGAAKLLPSRYRLIPTAMFADQSPRLCAIVGAFNIHTSVFWGSRVELYVIAEDTRTGMLTWVICDYESNTINYGPGEGFAGATTERAVLTTTHRGEVVIDMRSAERPNRLQLSASLPSGSLEPLEQRLWIEGNLSVDYGGRLGYEGSEPFGLVFDPDEMRQALRLPREAVALTVDTFGASFRSADPFEAACFPYAQHFLTSSFSRPSDIRDRRDLETAVRENSG</sequence>
<reference evidence="1 2" key="1">
    <citation type="submission" date="2023-10" db="EMBL/GenBank/DDBJ databases">
        <title>Microbacterium xanthum sp. nov., isolated from seaweed.</title>
        <authorList>
            <person name="Lee S.D."/>
        </authorList>
    </citation>
    <scope>NUCLEOTIDE SEQUENCE [LARGE SCALE GENOMIC DNA]</scope>
    <source>
        <strain evidence="1 2">KCTC 19124</strain>
    </source>
</reference>
<gene>
    <name evidence="1" type="ORF">R2Q92_01220</name>
</gene>
<evidence type="ECO:0000313" key="2">
    <source>
        <dbReference type="Proteomes" id="UP001291912"/>
    </source>
</evidence>
<keyword evidence="2" id="KW-1185">Reference proteome</keyword>
<proteinExistence type="predicted"/>
<organism evidence="1 2">
    <name type="scientific">Microbacterium aquimaris</name>
    <dbReference type="NCBI Taxonomy" id="459816"/>
    <lineage>
        <taxon>Bacteria</taxon>
        <taxon>Bacillati</taxon>
        <taxon>Actinomycetota</taxon>
        <taxon>Actinomycetes</taxon>
        <taxon>Micrococcales</taxon>
        <taxon>Microbacteriaceae</taxon>
        <taxon>Microbacterium</taxon>
    </lineage>
</organism>
<dbReference type="RefSeq" id="WP_194423162.1">
    <property type="nucleotide sequence ID" value="NZ_BAAAPT010000001.1"/>
</dbReference>
<name>A0ABU5N2Z5_9MICO</name>
<comment type="caution">
    <text evidence="1">The sequence shown here is derived from an EMBL/GenBank/DDBJ whole genome shotgun (WGS) entry which is preliminary data.</text>
</comment>
<protein>
    <recommendedName>
        <fullName evidence="3">Acetoacetate decarboxylase</fullName>
    </recommendedName>
</protein>
<evidence type="ECO:0008006" key="3">
    <source>
        <dbReference type="Google" id="ProtNLM"/>
    </source>
</evidence>
<dbReference type="EMBL" id="JAWJYN010000001">
    <property type="protein sequence ID" value="MDZ8160440.1"/>
    <property type="molecule type" value="Genomic_DNA"/>
</dbReference>
<evidence type="ECO:0000313" key="1">
    <source>
        <dbReference type="EMBL" id="MDZ8160440.1"/>
    </source>
</evidence>
<accession>A0ABU5N2Z5</accession>
<dbReference type="Proteomes" id="UP001291912">
    <property type="component" value="Unassembled WGS sequence"/>
</dbReference>